<sequence length="199" mass="22145">MHNSSHDKCLKAYEDLMKQKQHIDIMVVGISSQAKLDDRVGLNASIECVRVSLKNAPENHKLNAPSIQKDICNTAAFLTTRAMIEDIGDDFFSLLVDEARDSAILEVAVDSLFATHGLSTSHIHGQGYNGANNMSGNLQELNEHFDNVNTELLSCIACLDPRHSFSGFDEQKLIQLVKFYPLEFDDVHLLALDDQLDIC</sequence>
<dbReference type="Proteomes" id="UP000694886">
    <property type="component" value="Chromosome 5"/>
</dbReference>
<dbReference type="InterPro" id="IPR055298">
    <property type="entry name" value="AtLOH3-like"/>
</dbReference>
<dbReference type="Pfam" id="PF14291">
    <property type="entry name" value="DUF4371"/>
    <property type="match status" value="1"/>
</dbReference>
<dbReference type="Gramene" id="Tc05v2_t019890.1">
    <property type="protein sequence ID" value="Tc05v2_p019890.1"/>
    <property type="gene ID" value="Tc05v2_g019890"/>
</dbReference>
<proteinExistence type="predicted"/>
<dbReference type="PANTHER" id="PTHR11697">
    <property type="entry name" value="GENERAL TRANSCRIPTION FACTOR 2-RELATED ZINC FINGER PROTEIN"/>
    <property type="match status" value="1"/>
</dbReference>
<accession>A0AB32WCU3</accession>
<feature type="domain" description="DUF4371" evidence="1">
    <location>
        <begin position="50"/>
        <end position="103"/>
    </location>
</feature>
<protein>
    <submittedName>
        <fullName evidence="3">Uncharacterized protein LOC108662022</fullName>
    </submittedName>
</protein>
<dbReference type="KEGG" id="tcc:108662022"/>
<dbReference type="InterPro" id="IPR025398">
    <property type="entry name" value="DUF4371"/>
</dbReference>
<name>A0AB32WCU3_THECC</name>
<gene>
    <name evidence="3" type="primary">LOC108662022</name>
</gene>
<evidence type="ECO:0000259" key="1">
    <source>
        <dbReference type="Pfam" id="PF14291"/>
    </source>
</evidence>
<reference evidence="3" key="2">
    <citation type="submission" date="2025-08" db="UniProtKB">
        <authorList>
            <consortium name="RefSeq"/>
        </authorList>
    </citation>
    <scope>IDENTIFICATION</scope>
</reference>
<organism evidence="2 3">
    <name type="scientific">Theobroma cacao</name>
    <name type="common">Cacao</name>
    <name type="synonym">Cocoa</name>
    <dbReference type="NCBI Taxonomy" id="3641"/>
    <lineage>
        <taxon>Eukaryota</taxon>
        <taxon>Viridiplantae</taxon>
        <taxon>Streptophyta</taxon>
        <taxon>Embryophyta</taxon>
        <taxon>Tracheophyta</taxon>
        <taxon>Spermatophyta</taxon>
        <taxon>Magnoliopsida</taxon>
        <taxon>eudicotyledons</taxon>
        <taxon>Gunneridae</taxon>
        <taxon>Pentapetalae</taxon>
        <taxon>rosids</taxon>
        <taxon>malvids</taxon>
        <taxon>Malvales</taxon>
        <taxon>Malvaceae</taxon>
        <taxon>Byttnerioideae</taxon>
        <taxon>Theobroma</taxon>
    </lineage>
</organism>
<dbReference type="RefSeq" id="XP_017976536.1">
    <property type="nucleotide sequence ID" value="XM_018121047.1"/>
</dbReference>
<dbReference type="PANTHER" id="PTHR11697:SF230">
    <property type="entry name" value="ZINC FINGER, MYM DOMAIN CONTAINING 1"/>
    <property type="match status" value="1"/>
</dbReference>
<dbReference type="AlphaFoldDB" id="A0AB32WCU3"/>
<evidence type="ECO:0000313" key="2">
    <source>
        <dbReference type="Proteomes" id="UP000694886"/>
    </source>
</evidence>
<evidence type="ECO:0000313" key="3">
    <source>
        <dbReference type="RefSeq" id="XP_017976536.1"/>
    </source>
</evidence>
<reference evidence="2" key="1">
    <citation type="journal article" date="1997" name="Nucleic Acids Res.">
        <title>tRNAscan-SE: a program for improved detection of transfer RNA genes in genomic sequence.</title>
        <authorList>
            <person name="Lowe T.M."/>
            <person name="Eddy S.R."/>
        </authorList>
    </citation>
    <scope>NUCLEOTIDE SEQUENCE [LARGE SCALE GENOMIC DNA]</scope>
    <source>
        <strain evidence="2">r\B97-61/B2</strain>
    </source>
</reference>
<dbReference type="GeneID" id="108662022"/>